<keyword evidence="3" id="KW-0732">Signal</keyword>
<dbReference type="InterPro" id="IPR047202">
    <property type="entry name" value="Lipocalin_Blc-like_dom"/>
</dbReference>
<keyword evidence="5" id="KW-0449">Lipoprotein</keyword>
<dbReference type="InterPro" id="IPR012674">
    <property type="entry name" value="Calycin"/>
</dbReference>
<dbReference type="PRINTS" id="PR01171">
    <property type="entry name" value="BCTLIPOCALIN"/>
</dbReference>
<proteinExistence type="inferred from homology"/>
<dbReference type="InterPro" id="IPR002446">
    <property type="entry name" value="Lipocalin_bac"/>
</dbReference>
<dbReference type="AlphaFoldDB" id="A0A6S6SJR4"/>
<dbReference type="InterPro" id="IPR022271">
    <property type="entry name" value="Lipocalin_ApoD"/>
</dbReference>
<evidence type="ECO:0000256" key="2">
    <source>
        <dbReference type="PIRNR" id="PIRNR036893"/>
    </source>
</evidence>
<evidence type="ECO:0000313" key="5">
    <source>
        <dbReference type="EMBL" id="CAA6805141.1"/>
    </source>
</evidence>
<accession>A0A6S6SJR4</accession>
<evidence type="ECO:0000256" key="3">
    <source>
        <dbReference type="SAM" id="SignalP"/>
    </source>
</evidence>
<dbReference type="GO" id="GO:0006950">
    <property type="term" value="P:response to stress"/>
    <property type="evidence" value="ECO:0007669"/>
    <property type="project" value="UniProtKB-ARBA"/>
</dbReference>
<sequence>MKSLILILFSTLLFAKAPLSVKHVDPQKFSGLWYEIARTYNSYEKDCVAATVEYTLQEDNKSYEVHNRCFDKVIGAKLIEYKGTAEATTPNAQNSIANLDMTYYYIFTQSYKIIYLEADYSLAIIVDDAMEQVWIMSRSPKISKEKLDTMLNKLKPYMKLEELIFTPQDIQGRYQ</sequence>
<dbReference type="InterPro" id="IPR022272">
    <property type="entry name" value="Lipocalin_CS"/>
</dbReference>
<feature type="signal peptide" evidence="3">
    <location>
        <begin position="1"/>
        <end position="15"/>
    </location>
</feature>
<dbReference type="PROSITE" id="PS00213">
    <property type="entry name" value="LIPOCALIN"/>
    <property type="match status" value="1"/>
</dbReference>
<feature type="chain" id="PRO_5027763009" evidence="3">
    <location>
        <begin position="16"/>
        <end position="175"/>
    </location>
</feature>
<dbReference type="PANTHER" id="PTHR10612">
    <property type="entry name" value="APOLIPOPROTEIN D"/>
    <property type="match status" value="1"/>
</dbReference>
<dbReference type="PANTHER" id="PTHR10612:SF34">
    <property type="entry name" value="APOLIPOPROTEIN D"/>
    <property type="match status" value="1"/>
</dbReference>
<dbReference type="PIRSF" id="PIRSF036893">
    <property type="entry name" value="Lipocalin_ApoD"/>
    <property type="match status" value="1"/>
</dbReference>
<dbReference type="InterPro" id="IPR000566">
    <property type="entry name" value="Lipocln_cytosolic_FA-bd_dom"/>
</dbReference>
<gene>
    <name evidence="5" type="ORF">HELGO_WM11428</name>
</gene>
<dbReference type="CDD" id="cd19438">
    <property type="entry name" value="lipocalin_Blc-like"/>
    <property type="match status" value="1"/>
</dbReference>
<dbReference type="Pfam" id="PF08212">
    <property type="entry name" value="Lipocalin_2"/>
    <property type="match status" value="1"/>
</dbReference>
<dbReference type="EMBL" id="CACVAZ010000023">
    <property type="protein sequence ID" value="CAA6805141.1"/>
    <property type="molecule type" value="Genomic_DNA"/>
</dbReference>
<evidence type="ECO:0000259" key="4">
    <source>
        <dbReference type="Pfam" id="PF08212"/>
    </source>
</evidence>
<protein>
    <submittedName>
        <fullName evidence="5">Outer membrane lipoprotein Blc</fullName>
    </submittedName>
</protein>
<reference evidence="5" key="1">
    <citation type="submission" date="2020-01" db="EMBL/GenBank/DDBJ databases">
        <authorList>
            <person name="Meier V. D."/>
            <person name="Meier V D."/>
        </authorList>
    </citation>
    <scope>NUCLEOTIDE SEQUENCE</scope>
    <source>
        <strain evidence="5">HLG_WM_MAG_02</strain>
    </source>
</reference>
<organism evidence="5">
    <name type="scientific">uncultured Sulfurovum sp</name>
    <dbReference type="NCBI Taxonomy" id="269237"/>
    <lineage>
        <taxon>Bacteria</taxon>
        <taxon>Pseudomonadati</taxon>
        <taxon>Campylobacterota</taxon>
        <taxon>Epsilonproteobacteria</taxon>
        <taxon>Campylobacterales</taxon>
        <taxon>Sulfurovaceae</taxon>
        <taxon>Sulfurovum</taxon>
        <taxon>environmental samples</taxon>
    </lineage>
</organism>
<dbReference type="Gene3D" id="2.40.128.20">
    <property type="match status" value="1"/>
</dbReference>
<dbReference type="SUPFAM" id="SSF50814">
    <property type="entry name" value="Lipocalins"/>
    <property type="match status" value="1"/>
</dbReference>
<evidence type="ECO:0000256" key="1">
    <source>
        <dbReference type="ARBA" id="ARBA00006889"/>
    </source>
</evidence>
<name>A0A6S6SJR4_9BACT</name>
<comment type="similarity">
    <text evidence="1 2">Belongs to the calycin superfamily. Lipocalin family.</text>
</comment>
<feature type="domain" description="Lipocalin/cytosolic fatty-acid binding" evidence="4">
    <location>
        <begin position="24"/>
        <end position="155"/>
    </location>
</feature>